<protein>
    <submittedName>
        <fullName evidence="2">Uncharacterized protein</fullName>
    </submittedName>
</protein>
<dbReference type="Proteomes" id="UP000688137">
    <property type="component" value="Unassembled WGS sequence"/>
</dbReference>
<keyword evidence="3" id="KW-1185">Reference proteome</keyword>
<organism evidence="2 3">
    <name type="scientific">Paramecium primaurelia</name>
    <dbReference type="NCBI Taxonomy" id="5886"/>
    <lineage>
        <taxon>Eukaryota</taxon>
        <taxon>Sar</taxon>
        <taxon>Alveolata</taxon>
        <taxon>Ciliophora</taxon>
        <taxon>Intramacronucleata</taxon>
        <taxon>Oligohymenophorea</taxon>
        <taxon>Peniculida</taxon>
        <taxon>Parameciidae</taxon>
        <taxon>Paramecium</taxon>
    </lineage>
</organism>
<evidence type="ECO:0000313" key="3">
    <source>
        <dbReference type="Proteomes" id="UP000688137"/>
    </source>
</evidence>
<accession>A0A8S1MFU9</accession>
<dbReference type="OMA" id="MNSKKEY"/>
<name>A0A8S1MFU9_PARPR</name>
<reference evidence="2" key="1">
    <citation type="submission" date="2021-01" db="EMBL/GenBank/DDBJ databases">
        <authorList>
            <consortium name="Genoscope - CEA"/>
            <person name="William W."/>
        </authorList>
    </citation>
    <scope>NUCLEOTIDE SEQUENCE</scope>
</reference>
<comment type="caution">
    <text evidence="2">The sequence shown here is derived from an EMBL/GenBank/DDBJ whole genome shotgun (WGS) entry which is preliminary data.</text>
</comment>
<evidence type="ECO:0000313" key="2">
    <source>
        <dbReference type="EMBL" id="CAD8076573.1"/>
    </source>
</evidence>
<gene>
    <name evidence="2" type="ORF">PPRIM_AZ9-3.1.T0560206</name>
</gene>
<feature type="compositionally biased region" description="Polar residues" evidence="1">
    <location>
        <begin position="75"/>
        <end position="90"/>
    </location>
</feature>
<dbReference type="EMBL" id="CAJJDM010000057">
    <property type="protein sequence ID" value="CAD8076573.1"/>
    <property type="molecule type" value="Genomic_DNA"/>
</dbReference>
<feature type="region of interest" description="Disordered" evidence="1">
    <location>
        <begin position="58"/>
        <end position="99"/>
    </location>
</feature>
<proteinExistence type="predicted"/>
<dbReference type="AlphaFoldDB" id="A0A8S1MFU9"/>
<sequence length="99" mass="11599">MNSKKEYLKNVFDQHILKEQRNNKYEPSSSLLQPTFQNLMHSLPSNIQLSQMKYQKYRSASTSLEQSKPLPSPSFGGQMTRSQQFRTNNILGDIKNRKY</sequence>
<evidence type="ECO:0000256" key="1">
    <source>
        <dbReference type="SAM" id="MobiDB-lite"/>
    </source>
</evidence>